<feature type="compositionally biased region" description="Low complexity" evidence="1">
    <location>
        <begin position="222"/>
        <end position="233"/>
    </location>
</feature>
<dbReference type="SMART" id="SM01017">
    <property type="entry name" value="Arrestin_C"/>
    <property type="match status" value="1"/>
</dbReference>
<dbReference type="PANTHER" id="PTHR11188">
    <property type="entry name" value="ARRESTIN DOMAIN CONTAINING PROTEIN"/>
    <property type="match status" value="1"/>
</dbReference>
<dbReference type="GeneID" id="115804328"/>
<dbReference type="GO" id="GO:0007399">
    <property type="term" value="P:nervous system development"/>
    <property type="evidence" value="ECO:0007669"/>
    <property type="project" value="UniProtKB-ARBA"/>
</dbReference>
<dbReference type="RefSeq" id="XP_030620568.1">
    <property type="nucleotide sequence ID" value="XM_030764708.1"/>
</dbReference>
<dbReference type="Proteomes" id="UP000504632">
    <property type="component" value="Chromosome 1"/>
</dbReference>
<protein>
    <submittedName>
        <fullName evidence="4">Arrestin domain-containing protein 3-like</fullName>
    </submittedName>
</protein>
<keyword evidence="3" id="KW-1185">Reference proteome</keyword>
<dbReference type="InterPro" id="IPR014752">
    <property type="entry name" value="Arrestin-like_C"/>
</dbReference>
<dbReference type="OrthoDB" id="2333384at2759"/>
<dbReference type="InterPro" id="IPR014756">
    <property type="entry name" value="Ig_E-set"/>
</dbReference>
<dbReference type="PRINTS" id="PR01217">
    <property type="entry name" value="PRICHEXTENSN"/>
</dbReference>
<gene>
    <name evidence="4" type="primary">LOC115804328</name>
</gene>
<dbReference type="InParanoid" id="A0A6J2UKI2"/>
<organism evidence="3 4">
    <name type="scientific">Chanos chanos</name>
    <name type="common">Milkfish</name>
    <name type="synonym">Mugil chanos</name>
    <dbReference type="NCBI Taxonomy" id="29144"/>
    <lineage>
        <taxon>Eukaryota</taxon>
        <taxon>Metazoa</taxon>
        <taxon>Chordata</taxon>
        <taxon>Craniata</taxon>
        <taxon>Vertebrata</taxon>
        <taxon>Euteleostomi</taxon>
        <taxon>Actinopterygii</taxon>
        <taxon>Neopterygii</taxon>
        <taxon>Teleostei</taxon>
        <taxon>Ostariophysi</taxon>
        <taxon>Gonorynchiformes</taxon>
        <taxon>Chanidae</taxon>
        <taxon>Chanos</taxon>
    </lineage>
</organism>
<dbReference type="PANTHER" id="PTHR11188:SF135">
    <property type="entry name" value="ARRESTIN DOMAIN CONTAINING 3-LIKE-RELATED"/>
    <property type="match status" value="1"/>
</dbReference>
<feature type="region of interest" description="Disordered" evidence="1">
    <location>
        <begin position="197"/>
        <end position="267"/>
    </location>
</feature>
<dbReference type="GO" id="GO:0015031">
    <property type="term" value="P:protein transport"/>
    <property type="evidence" value="ECO:0007669"/>
    <property type="project" value="TreeGrafter"/>
</dbReference>
<dbReference type="AlphaFoldDB" id="A0A6J2UKI2"/>
<sequence length="351" mass="37511">MQGIVKDFILRYDSINEASTFSSGDYVRGRVILEVTKEIKIETLVVEMKGEKPLFGETNKKMKLFTSGNASMKVNIERRGFMQGEMMMVTATVENSSSRPLTLKYSLQQKQKFIASGSKCKSVCIIFKEVGDEIPSGQKQTVSRELRLPAEIEPSLLYCNIIKREYTLKVYLDVPYASDPEVILPLVILPRAQPSGPLSTSSGGPFGNPAQPGWNGPPTHNAAGPYPGASASGVYPPPTAPGPNQHQCPPAVHPQSANPGTPPPMYSELYPAPSAPVLYPNLPPFSAPGFCPAPSAPGQYPNSNVSGSLTVPTAPECSPPPYTATAHPVPSAPGYCPDTTTPGPCPTKMPL</sequence>
<evidence type="ECO:0000313" key="4">
    <source>
        <dbReference type="RefSeq" id="XP_030620568.1"/>
    </source>
</evidence>
<dbReference type="InterPro" id="IPR011022">
    <property type="entry name" value="Arrestin_C-like"/>
</dbReference>
<dbReference type="GO" id="GO:0005737">
    <property type="term" value="C:cytoplasm"/>
    <property type="evidence" value="ECO:0007669"/>
    <property type="project" value="TreeGrafter"/>
</dbReference>
<reference evidence="4" key="1">
    <citation type="submission" date="2025-08" db="UniProtKB">
        <authorList>
            <consortium name="RefSeq"/>
        </authorList>
    </citation>
    <scope>IDENTIFICATION</scope>
</reference>
<dbReference type="Pfam" id="PF02752">
    <property type="entry name" value="Arrestin_C"/>
    <property type="match status" value="1"/>
</dbReference>
<name>A0A6J2UKI2_CHACN</name>
<dbReference type="SUPFAM" id="SSF81296">
    <property type="entry name" value="E set domains"/>
    <property type="match status" value="1"/>
</dbReference>
<evidence type="ECO:0000259" key="2">
    <source>
        <dbReference type="SMART" id="SM01017"/>
    </source>
</evidence>
<dbReference type="GO" id="GO:0005886">
    <property type="term" value="C:plasma membrane"/>
    <property type="evidence" value="ECO:0007669"/>
    <property type="project" value="TreeGrafter"/>
</dbReference>
<accession>A0A6J2UKI2</accession>
<feature type="domain" description="Arrestin C-terminal-like" evidence="2">
    <location>
        <begin position="66"/>
        <end position="193"/>
    </location>
</feature>
<proteinExistence type="predicted"/>
<dbReference type="Gene3D" id="2.60.40.640">
    <property type="match status" value="1"/>
</dbReference>
<evidence type="ECO:0000313" key="3">
    <source>
        <dbReference type="Proteomes" id="UP000504632"/>
    </source>
</evidence>
<dbReference type="InterPro" id="IPR050357">
    <property type="entry name" value="Arrestin_domain-protein"/>
</dbReference>
<evidence type="ECO:0000256" key="1">
    <source>
        <dbReference type="SAM" id="MobiDB-lite"/>
    </source>
</evidence>